<name>A0ABW2JFD7_9ACTN</name>
<keyword evidence="8" id="KW-0902">Two-component regulatory system</keyword>
<dbReference type="InterPro" id="IPR003594">
    <property type="entry name" value="HATPase_dom"/>
</dbReference>
<dbReference type="Pfam" id="PF02518">
    <property type="entry name" value="HATPase_c"/>
    <property type="match status" value="1"/>
</dbReference>
<keyword evidence="3" id="KW-0597">Phosphoprotein</keyword>
<comment type="catalytic activity">
    <reaction evidence="1">
        <text>ATP + protein L-histidine = ADP + protein N-phospho-L-histidine.</text>
        <dbReference type="EC" id="2.7.13.3"/>
    </reaction>
</comment>
<dbReference type="SMART" id="SM00387">
    <property type="entry name" value="HATPase_c"/>
    <property type="match status" value="1"/>
</dbReference>
<dbReference type="SUPFAM" id="SSF55874">
    <property type="entry name" value="ATPase domain of HSP90 chaperone/DNA topoisomerase II/histidine kinase"/>
    <property type="match status" value="1"/>
</dbReference>
<dbReference type="Gene3D" id="1.20.5.1930">
    <property type="match status" value="1"/>
</dbReference>
<dbReference type="CDD" id="cd16917">
    <property type="entry name" value="HATPase_UhpB-NarQ-NarX-like"/>
    <property type="match status" value="1"/>
</dbReference>
<dbReference type="InterPro" id="IPR050482">
    <property type="entry name" value="Sensor_HK_TwoCompSys"/>
</dbReference>
<evidence type="ECO:0000256" key="5">
    <source>
        <dbReference type="ARBA" id="ARBA00022741"/>
    </source>
</evidence>
<keyword evidence="7" id="KW-0067">ATP-binding</keyword>
<evidence type="ECO:0000256" key="7">
    <source>
        <dbReference type="ARBA" id="ARBA00022840"/>
    </source>
</evidence>
<evidence type="ECO:0000256" key="3">
    <source>
        <dbReference type="ARBA" id="ARBA00022553"/>
    </source>
</evidence>
<evidence type="ECO:0000256" key="6">
    <source>
        <dbReference type="ARBA" id="ARBA00022777"/>
    </source>
</evidence>
<dbReference type="RefSeq" id="WP_381828321.1">
    <property type="nucleotide sequence ID" value="NZ_JBHTCF010000002.1"/>
</dbReference>
<gene>
    <name evidence="11" type="ORF">ACFQVC_07690</name>
</gene>
<dbReference type="GO" id="GO:0016301">
    <property type="term" value="F:kinase activity"/>
    <property type="evidence" value="ECO:0007669"/>
    <property type="project" value="UniProtKB-KW"/>
</dbReference>
<evidence type="ECO:0000313" key="12">
    <source>
        <dbReference type="Proteomes" id="UP001596523"/>
    </source>
</evidence>
<comment type="caution">
    <text evidence="11">The sequence shown here is derived from an EMBL/GenBank/DDBJ whole genome shotgun (WGS) entry which is preliminary data.</text>
</comment>
<dbReference type="PANTHER" id="PTHR24421:SF10">
    <property type="entry name" value="NITRATE_NITRITE SENSOR PROTEIN NARQ"/>
    <property type="match status" value="1"/>
</dbReference>
<dbReference type="EMBL" id="JBHTCF010000002">
    <property type="protein sequence ID" value="MFC7304096.1"/>
    <property type="molecule type" value="Genomic_DNA"/>
</dbReference>
<keyword evidence="6 11" id="KW-0418">Kinase</keyword>
<dbReference type="Pfam" id="PF07730">
    <property type="entry name" value="HisKA_3"/>
    <property type="match status" value="1"/>
</dbReference>
<evidence type="ECO:0000256" key="8">
    <source>
        <dbReference type="ARBA" id="ARBA00023012"/>
    </source>
</evidence>
<dbReference type="Gene3D" id="3.30.565.10">
    <property type="entry name" value="Histidine kinase-like ATPase, C-terminal domain"/>
    <property type="match status" value="1"/>
</dbReference>
<feature type="domain" description="Histidine kinase/HSP90-like ATPase" evidence="10">
    <location>
        <begin position="296"/>
        <end position="393"/>
    </location>
</feature>
<dbReference type="PANTHER" id="PTHR24421">
    <property type="entry name" value="NITRATE/NITRITE SENSOR PROTEIN NARX-RELATED"/>
    <property type="match status" value="1"/>
</dbReference>
<accession>A0ABW2JFD7</accession>
<dbReference type="Proteomes" id="UP001596523">
    <property type="component" value="Unassembled WGS sequence"/>
</dbReference>
<evidence type="ECO:0000256" key="1">
    <source>
        <dbReference type="ARBA" id="ARBA00000085"/>
    </source>
</evidence>
<proteinExistence type="predicted"/>
<evidence type="ECO:0000256" key="4">
    <source>
        <dbReference type="ARBA" id="ARBA00022679"/>
    </source>
</evidence>
<dbReference type="Pfam" id="PF23539">
    <property type="entry name" value="DUF7134"/>
    <property type="match status" value="1"/>
</dbReference>
<feature type="region of interest" description="Disordered" evidence="9">
    <location>
        <begin position="340"/>
        <end position="423"/>
    </location>
</feature>
<sequence length="423" mass="44282">MAAVSRDPVTAANALRNDAFIAAGATLLAVALALSTQDGRRPDAVGWVLLVGSAVPLVWRRRHPVLVLLAVVAFISPYHGNDFNHLAPQPSSMIALYTVATICRPLHTLVTGGAVIALSVSVMSIVGAHQGLQTLRTSGWIVAVLFLGVDVRVYRRYIASVVERAERAERSREEEAARRVAEERLRIARDLHDLLAHSITLIGVQTSVASHVLSVDPDRLDRAAISKSLDEIAETCRTARGELRTTLEVLRAGEQDSARGPLPGLDGLPELAAAARASGAKVDLSVAAGPAALAPAVGAAVYRIVQEALTNAVRHAGPDVAVSVEIRERAGALEALVRNDGRTVEATPEDPSTPPGYGLIGMRERARSVGGTLDAGPLPEGGFTVTAVLPTPPPQPSAQASPQPSAQASPQPSAQASPQEGNR</sequence>
<protein>
    <recommendedName>
        <fullName evidence="2">histidine kinase</fullName>
        <ecNumber evidence="2">2.7.13.3</ecNumber>
    </recommendedName>
</protein>
<keyword evidence="4" id="KW-0808">Transferase</keyword>
<organism evidence="11 12">
    <name type="scientific">Streptomyces monticola</name>
    <dbReference type="NCBI Taxonomy" id="2666263"/>
    <lineage>
        <taxon>Bacteria</taxon>
        <taxon>Bacillati</taxon>
        <taxon>Actinomycetota</taxon>
        <taxon>Actinomycetes</taxon>
        <taxon>Kitasatosporales</taxon>
        <taxon>Streptomycetaceae</taxon>
        <taxon>Streptomyces</taxon>
    </lineage>
</organism>
<evidence type="ECO:0000259" key="10">
    <source>
        <dbReference type="SMART" id="SM00387"/>
    </source>
</evidence>
<reference evidence="12" key="1">
    <citation type="journal article" date="2019" name="Int. J. Syst. Evol. Microbiol.">
        <title>The Global Catalogue of Microorganisms (GCM) 10K type strain sequencing project: providing services to taxonomists for standard genome sequencing and annotation.</title>
        <authorList>
            <consortium name="The Broad Institute Genomics Platform"/>
            <consortium name="The Broad Institute Genome Sequencing Center for Infectious Disease"/>
            <person name="Wu L."/>
            <person name="Ma J."/>
        </authorList>
    </citation>
    <scope>NUCLEOTIDE SEQUENCE [LARGE SCALE GENOMIC DNA]</scope>
    <source>
        <strain evidence="12">SYNS20</strain>
    </source>
</reference>
<evidence type="ECO:0000313" key="11">
    <source>
        <dbReference type="EMBL" id="MFC7304096.1"/>
    </source>
</evidence>
<evidence type="ECO:0000256" key="2">
    <source>
        <dbReference type="ARBA" id="ARBA00012438"/>
    </source>
</evidence>
<feature type="compositionally biased region" description="Low complexity" evidence="9">
    <location>
        <begin position="397"/>
        <end position="423"/>
    </location>
</feature>
<keyword evidence="12" id="KW-1185">Reference proteome</keyword>
<keyword evidence="5" id="KW-0547">Nucleotide-binding</keyword>
<dbReference type="InterPro" id="IPR011712">
    <property type="entry name" value="Sig_transdc_His_kin_sub3_dim/P"/>
</dbReference>
<dbReference type="InterPro" id="IPR055558">
    <property type="entry name" value="DUF7134"/>
</dbReference>
<dbReference type="InterPro" id="IPR036890">
    <property type="entry name" value="HATPase_C_sf"/>
</dbReference>
<dbReference type="EC" id="2.7.13.3" evidence="2"/>
<evidence type="ECO:0000256" key="9">
    <source>
        <dbReference type="SAM" id="MobiDB-lite"/>
    </source>
</evidence>